<protein>
    <submittedName>
        <fullName evidence="1">Uncharacterized protein</fullName>
    </submittedName>
</protein>
<dbReference type="AlphaFoldDB" id="A0A1H8D0V0"/>
<dbReference type="EMBL" id="FOCO01000006">
    <property type="protein sequence ID" value="SEN00846.1"/>
    <property type="molecule type" value="Genomic_DNA"/>
</dbReference>
<reference evidence="1 2" key="1">
    <citation type="submission" date="2016-10" db="EMBL/GenBank/DDBJ databases">
        <authorList>
            <person name="de Groot N.N."/>
        </authorList>
    </citation>
    <scope>NUCLEOTIDE SEQUENCE [LARGE SCALE GENOMIC DNA]</scope>
    <source>
        <strain evidence="1 2">CGMCC 1.10836</strain>
    </source>
</reference>
<evidence type="ECO:0000313" key="2">
    <source>
        <dbReference type="Proteomes" id="UP000183002"/>
    </source>
</evidence>
<sequence length="40" mass="4288">MNDSHGFERFFSKCALFRVIAAIGADLAEIGFDPAVGGEK</sequence>
<name>A0A1H8D0V0_9RHOB</name>
<dbReference type="Proteomes" id="UP000183002">
    <property type="component" value="Unassembled WGS sequence"/>
</dbReference>
<organism evidence="1 2">
    <name type="scientific">Pseudorhodobacter antarcticus</name>
    <dbReference type="NCBI Taxonomy" id="1077947"/>
    <lineage>
        <taxon>Bacteria</taxon>
        <taxon>Pseudomonadati</taxon>
        <taxon>Pseudomonadota</taxon>
        <taxon>Alphaproteobacteria</taxon>
        <taxon>Rhodobacterales</taxon>
        <taxon>Paracoccaceae</taxon>
        <taxon>Pseudorhodobacter</taxon>
    </lineage>
</organism>
<keyword evidence="2" id="KW-1185">Reference proteome</keyword>
<gene>
    <name evidence="1" type="ORF">SAMN05216227_100628</name>
</gene>
<accession>A0A1H8D0V0</accession>
<proteinExistence type="predicted"/>
<evidence type="ECO:0000313" key="1">
    <source>
        <dbReference type="EMBL" id="SEN00846.1"/>
    </source>
</evidence>